<accession>A0A7D9LCY5</accession>
<dbReference type="PANTHER" id="PTHR46704">
    <property type="entry name" value="CXC DOMAIN-CONTAINING PROTEIN-RELATED"/>
    <property type="match status" value="1"/>
</dbReference>
<evidence type="ECO:0000313" key="2">
    <source>
        <dbReference type="Proteomes" id="UP001152795"/>
    </source>
</evidence>
<reference evidence="1" key="1">
    <citation type="submission" date="2020-04" db="EMBL/GenBank/DDBJ databases">
        <authorList>
            <person name="Alioto T."/>
            <person name="Alioto T."/>
            <person name="Gomez Garrido J."/>
        </authorList>
    </citation>
    <scope>NUCLEOTIDE SEQUENCE</scope>
    <source>
        <strain evidence="1">A484AB</strain>
    </source>
</reference>
<name>A0A7D9LCY5_PARCT</name>
<gene>
    <name evidence="1" type="ORF">PACLA_8A058393</name>
</gene>
<dbReference type="EMBL" id="CACRXK020015592">
    <property type="protein sequence ID" value="CAB4028602.1"/>
    <property type="molecule type" value="Genomic_DNA"/>
</dbReference>
<proteinExistence type="predicted"/>
<evidence type="ECO:0000313" key="1">
    <source>
        <dbReference type="EMBL" id="CAB4028602.1"/>
    </source>
</evidence>
<comment type="caution">
    <text evidence="1">The sequence shown here is derived from an EMBL/GenBank/DDBJ whole genome shotgun (WGS) entry which is preliminary data.</text>
</comment>
<dbReference type="OrthoDB" id="6753017at2759"/>
<organism evidence="1 2">
    <name type="scientific">Paramuricea clavata</name>
    <name type="common">Red gorgonian</name>
    <name type="synonym">Violescent sea-whip</name>
    <dbReference type="NCBI Taxonomy" id="317549"/>
    <lineage>
        <taxon>Eukaryota</taxon>
        <taxon>Metazoa</taxon>
        <taxon>Cnidaria</taxon>
        <taxon>Anthozoa</taxon>
        <taxon>Octocorallia</taxon>
        <taxon>Malacalcyonacea</taxon>
        <taxon>Plexauridae</taxon>
        <taxon>Paramuricea</taxon>
    </lineage>
</organism>
<dbReference type="AlphaFoldDB" id="A0A7D9LCY5"/>
<dbReference type="PANTHER" id="PTHR46704:SF1">
    <property type="entry name" value="TELOMERE LENGTH REGULATION PROTEIN TEL2 HOMOLOG"/>
    <property type="match status" value="1"/>
</dbReference>
<keyword evidence="2" id="KW-1185">Reference proteome</keyword>
<protein>
    <submittedName>
        <fullName evidence="1">Uncharacterized protein</fullName>
    </submittedName>
</protein>
<dbReference type="Proteomes" id="UP001152795">
    <property type="component" value="Unassembled WGS sequence"/>
</dbReference>
<sequence length="337" mass="37766">MDSSSTHFVSEDMSEIRKLVEVFNKCSVFNTSSAKIVSLSTGLITNDSVNADDAKSAELKFCSQWLARRSQRIRFHRRIKSRPLPLEDKYSWIPQHLYQRLRLMGVGDIPLSELLGYELCSLPAALFDNYMRMRTGDKAKLIHHLVKLVPESVVSTLPTTGLRNIIDGEGPLHKFAWPKNSTYAEICTLYVRHVSSSYANATVIFDGYHGPSAKDEAHRRRSSNDVCATVSVTKEMHLTMSKKAFLGNSSSLTKWVELESMLSTPQEMRLQAAVIRPQGHMESGKTPPDFTVTSDFLQVQAWKGNDVPPEEWGWARSSTGLVPVPMSEPAAPAKHQM</sequence>